<dbReference type="EMBL" id="GBRH01258718">
    <property type="protein sequence ID" value="JAD39177.1"/>
    <property type="molecule type" value="Transcribed_RNA"/>
</dbReference>
<reference evidence="1" key="2">
    <citation type="journal article" date="2015" name="Data Brief">
        <title>Shoot transcriptome of the giant reed, Arundo donax.</title>
        <authorList>
            <person name="Barrero R.A."/>
            <person name="Guerrero F.D."/>
            <person name="Moolhuijzen P."/>
            <person name="Goolsby J.A."/>
            <person name="Tidwell J."/>
            <person name="Bellgard S.E."/>
            <person name="Bellgard M.I."/>
        </authorList>
    </citation>
    <scope>NUCLEOTIDE SEQUENCE</scope>
    <source>
        <tissue evidence="1">Shoot tissue taken approximately 20 cm above the soil surface</tissue>
    </source>
</reference>
<reference evidence="1" key="1">
    <citation type="submission" date="2014-09" db="EMBL/GenBank/DDBJ databases">
        <authorList>
            <person name="Magalhaes I.L.F."/>
            <person name="Oliveira U."/>
            <person name="Santos F.R."/>
            <person name="Vidigal T.H.D.A."/>
            <person name="Brescovit A.D."/>
            <person name="Santos A.J."/>
        </authorList>
    </citation>
    <scope>NUCLEOTIDE SEQUENCE</scope>
    <source>
        <tissue evidence="1">Shoot tissue taken approximately 20 cm above the soil surface</tissue>
    </source>
</reference>
<accession>A0A0A8ZWL8</accession>
<proteinExistence type="predicted"/>
<name>A0A0A8ZWL8_ARUDO</name>
<dbReference type="AlphaFoldDB" id="A0A0A8ZWL8"/>
<protein>
    <submittedName>
        <fullName evidence="1">Uncharacterized protein</fullName>
    </submittedName>
</protein>
<evidence type="ECO:0000313" key="1">
    <source>
        <dbReference type="EMBL" id="JAD39177.1"/>
    </source>
</evidence>
<sequence>MLRRGTIYKATEEGYFGPV</sequence>
<organism evidence="1">
    <name type="scientific">Arundo donax</name>
    <name type="common">Giant reed</name>
    <name type="synonym">Donax arundinaceus</name>
    <dbReference type="NCBI Taxonomy" id="35708"/>
    <lineage>
        <taxon>Eukaryota</taxon>
        <taxon>Viridiplantae</taxon>
        <taxon>Streptophyta</taxon>
        <taxon>Embryophyta</taxon>
        <taxon>Tracheophyta</taxon>
        <taxon>Spermatophyta</taxon>
        <taxon>Magnoliopsida</taxon>
        <taxon>Liliopsida</taxon>
        <taxon>Poales</taxon>
        <taxon>Poaceae</taxon>
        <taxon>PACMAD clade</taxon>
        <taxon>Arundinoideae</taxon>
        <taxon>Arundineae</taxon>
        <taxon>Arundo</taxon>
    </lineage>
</organism>